<dbReference type="EMBL" id="HBEL01005065">
    <property type="protein sequence ID" value="CAD8406308.1"/>
    <property type="molecule type" value="Transcribed_RNA"/>
</dbReference>
<dbReference type="AlphaFoldDB" id="A0A6T8G2J5"/>
<evidence type="ECO:0000313" key="1">
    <source>
        <dbReference type="EMBL" id="CAD8406307.1"/>
    </source>
</evidence>
<organism evidence="1">
    <name type="scientific">Proboscia inermis</name>
    <dbReference type="NCBI Taxonomy" id="420281"/>
    <lineage>
        <taxon>Eukaryota</taxon>
        <taxon>Sar</taxon>
        <taxon>Stramenopiles</taxon>
        <taxon>Ochrophyta</taxon>
        <taxon>Bacillariophyta</taxon>
        <taxon>Coscinodiscophyceae</taxon>
        <taxon>Rhizosoleniophycidae</taxon>
        <taxon>Rhizosoleniales</taxon>
        <taxon>Rhizosoleniaceae</taxon>
        <taxon>Proboscia</taxon>
    </lineage>
</organism>
<reference evidence="1" key="1">
    <citation type="submission" date="2021-01" db="EMBL/GenBank/DDBJ databases">
        <authorList>
            <person name="Corre E."/>
            <person name="Pelletier E."/>
            <person name="Niang G."/>
            <person name="Scheremetjew M."/>
            <person name="Finn R."/>
            <person name="Kale V."/>
            <person name="Holt S."/>
            <person name="Cochrane G."/>
            <person name="Meng A."/>
            <person name="Brown T."/>
            <person name="Cohen L."/>
        </authorList>
    </citation>
    <scope>NUCLEOTIDE SEQUENCE</scope>
    <source>
        <strain evidence="1">CCAP1064/1</strain>
    </source>
</reference>
<gene>
    <name evidence="1" type="ORF">PINE0816_LOCUS2423</name>
    <name evidence="2" type="ORF">PINE0816_LOCUS2424</name>
</gene>
<protein>
    <submittedName>
        <fullName evidence="1">Uncharacterized protein</fullName>
    </submittedName>
</protein>
<evidence type="ECO:0000313" key="2">
    <source>
        <dbReference type="EMBL" id="CAD8406308.1"/>
    </source>
</evidence>
<accession>A0A6T8G2J5</accession>
<name>A0A6T8G2J5_9STRA</name>
<sequence>MRAFNAQAVYKATDVCTEYCIITKMYAINFYIWLLCMRQRNWVTILKIAIECSAAEPTYPIFYKSFSFQKVAIASFVELAANCNNINERTSASMRSLTP</sequence>
<proteinExistence type="predicted"/>
<dbReference type="EMBL" id="HBEL01005062">
    <property type="protein sequence ID" value="CAD8406307.1"/>
    <property type="molecule type" value="Transcribed_RNA"/>
</dbReference>